<accession>A0A0X3P655</accession>
<proteinExistence type="predicted"/>
<protein>
    <submittedName>
        <fullName evidence="1">Uncharacterized protein</fullName>
    </submittedName>
</protein>
<evidence type="ECO:0000313" key="1">
    <source>
        <dbReference type="EMBL" id="JAP47454.1"/>
    </source>
</evidence>
<gene>
    <name evidence="1" type="ORF">TR119443</name>
</gene>
<name>A0A0X3P655_SCHSO</name>
<dbReference type="AlphaFoldDB" id="A0A0X3P655"/>
<dbReference type="EMBL" id="GEEE01015771">
    <property type="protein sequence ID" value="JAP47454.1"/>
    <property type="molecule type" value="Transcribed_RNA"/>
</dbReference>
<reference evidence="1" key="1">
    <citation type="submission" date="2016-01" db="EMBL/GenBank/DDBJ databases">
        <title>Reference transcriptome for the parasite Schistocephalus solidus: insights into the molecular evolution of parasitism.</title>
        <authorList>
            <person name="Hebert F.O."/>
            <person name="Grambauer S."/>
            <person name="Barber I."/>
            <person name="Landry C.R."/>
            <person name="Aubin-Horth N."/>
        </authorList>
    </citation>
    <scope>NUCLEOTIDE SEQUENCE</scope>
</reference>
<sequence length="468" mass="51599">MNGIEICLSKQVYKPSETVYGYILHFYIFRAVFMRIICPTEIDSLSIQIECSLTYKSLSVNISKEFSQPPVEIFSWTSPLDVGFFVFPFRLPLMKDSISSIGLSSSAAAVGSYQLIVNYQASAFASRGLRRLLSCHSIFYVFSLPISPSEEKNFEKSVIFTSQGNEINVSLSLKSKDPWSIILRGGPKSTNCPEKEAENTEASREASDLFVNIALERNQHELGDPITLVSSSKATKTLQINSTSFRLVRHVELTPQLLDISKSVGSIAQTEKIRLSEVIFGSILPAVTNSMSEFQIDVIQLALPPISRSDFTASVNCPFFRCVFEIEVSVSLSPGPQDLTSEKSTDAECVSMVFKVPVQVIPPKTLFPLTAGMPGRQVEPLWLSVCLVAMAENESAPRTAQRLSFSKSLLGGRHGFDVPCQTVNIRGGKRGPAGLSPREVQGYVTSQNSPFYLYFGFILYLKKGKSLG</sequence>
<organism evidence="1">
    <name type="scientific">Schistocephalus solidus</name>
    <name type="common">Tapeworm</name>
    <dbReference type="NCBI Taxonomy" id="70667"/>
    <lineage>
        <taxon>Eukaryota</taxon>
        <taxon>Metazoa</taxon>
        <taxon>Spiralia</taxon>
        <taxon>Lophotrochozoa</taxon>
        <taxon>Platyhelminthes</taxon>
        <taxon>Cestoda</taxon>
        <taxon>Eucestoda</taxon>
        <taxon>Diphyllobothriidea</taxon>
        <taxon>Diphyllobothriidae</taxon>
        <taxon>Schistocephalus</taxon>
    </lineage>
</organism>